<feature type="region of interest" description="Disordered" evidence="3">
    <location>
        <begin position="292"/>
        <end position="319"/>
    </location>
</feature>
<dbReference type="InterPro" id="IPR007889">
    <property type="entry name" value="HTH_Psq"/>
</dbReference>
<feature type="compositionally biased region" description="Polar residues" evidence="3">
    <location>
        <begin position="361"/>
        <end position="380"/>
    </location>
</feature>
<reference evidence="5 6" key="1">
    <citation type="journal article" date="2018" name="IMA Fungus">
        <title>IMA Genome-F 9: Draft genome sequence of Annulohypoxylon stygium, Aspergillus mulundensis, Berkeleyomyces basicola (syn. Thielaviopsis basicola), Ceratocystis smalleyi, two Cercospora beticola strains, Coleophoma cylindrospora, Fusarium fracticaudum, Phialophora cf. hyalina, and Morchella septimelata.</title>
        <authorList>
            <person name="Wingfield B.D."/>
            <person name="Bills G.F."/>
            <person name="Dong Y."/>
            <person name="Huang W."/>
            <person name="Nel W.J."/>
            <person name="Swalarsk-Parry B.S."/>
            <person name="Vaghefi N."/>
            <person name="Wilken P.M."/>
            <person name="An Z."/>
            <person name="de Beer Z.W."/>
            <person name="De Vos L."/>
            <person name="Chen L."/>
            <person name="Duong T.A."/>
            <person name="Gao Y."/>
            <person name="Hammerbacher A."/>
            <person name="Kikkert J.R."/>
            <person name="Li Y."/>
            <person name="Li H."/>
            <person name="Li K."/>
            <person name="Li Q."/>
            <person name="Liu X."/>
            <person name="Ma X."/>
            <person name="Naidoo K."/>
            <person name="Pethybridge S.J."/>
            <person name="Sun J."/>
            <person name="Steenkamp E.T."/>
            <person name="van der Nest M.A."/>
            <person name="van Wyk S."/>
            <person name="Wingfield M.J."/>
            <person name="Xiong C."/>
            <person name="Yue Q."/>
            <person name="Zhang X."/>
        </authorList>
    </citation>
    <scope>NUCLEOTIDE SEQUENCE [LARGE SCALE GENOMIC DNA]</scope>
    <source>
        <strain evidence="5 6">DSM 5745</strain>
    </source>
</reference>
<dbReference type="InterPro" id="IPR050863">
    <property type="entry name" value="CenT-Element_Derived"/>
</dbReference>
<dbReference type="GeneID" id="38111275"/>
<dbReference type="AlphaFoldDB" id="A0A3D8T4U6"/>
<feature type="compositionally biased region" description="Basic residues" evidence="3">
    <location>
        <begin position="533"/>
        <end position="544"/>
    </location>
</feature>
<feature type="compositionally biased region" description="Polar residues" evidence="3">
    <location>
        <begin position="451"/>
        <end position="468"/>
    </location>
</feature>
<feature type="region of interest" description="Disordered" evidence="3">
    <location>
        <begin position="1"/>
        <end position="35"/>
    </location>
</feature>
<dbReference type="RefSeq" id="XP_026608766.1">
    <property type="nucleotide sequence ID" value="XM_026742921.1"/>
</dbReference>
<dbReference type="InterPro" id="IPR006600">
    <property type="entry name" value="HTH_CenpB_DNA-bd_dom"/>
</dbReference>
<dbReference type="STRING" id="1810919.A0A3D8T4U6"/>
<keyword evidence="2" id="KW-0539">Nucleus</keyword>
<dbReference type="GO" id="GO:0005634">
    <property type="term" value="C:nucleus"/>
    <property type="evidence" value="ECO:0007669"/>
    <property type="project" value="TreeGrafter"/>
</dbReference>
<dbReference type="OrthoDB" id="9909311at2759"/>
<dbReference type="PANTHER" id="PTHR19303:SF70">
    <property type="entry name" value="HTH CENPB-TYPE DOMAIN-CONTAINING PROTEIN"/>
    <property type="match status" value="1"/>
</dbReference>
<evidence type="ECO:0000259" key="4">
    <source>
        <dbReference type="PROSITE" id="PS51253"/>
    </source>
</evidence>
<dbReference type="PANTHER" id="PTHR19303">
    <property type="entry name" value="TRANSPOSON"/>
    <property type="match status" value="1"/>
</dbReference>
<protein>
    <recommendedName>
        <fullName evidence="4">HTH CENPB-type domain-containing protein</fullName>
    </recommendedName>
</protein>
<sequence length="544" mass="58587">MDTETPHAQDNGFTQSPWMDMGGFHPSQQHSPPLDYHGFGYPVHVPLDASYGVTIPPPYAPPALPMTVPSNAWPSMLTTTSQPPFQHAEHPVAPVPIAPSVSPIAVVPPPRKSSTSSATPRRTLTDDDRRRMCIYAEENKTAKQSDIGALFGVERSTVSKVLRHKDKYLNPEDGSRSPIKRAKGRVPDIEKALSNWVRNYQRGGHGLTDEMIREKALFFANTCGSDGKEKVLSTSWLEKFKHKNGLLGAKVRKGSFGAKSEPESPTGLSPTGLSINSALASAVHSPTVLSPISPRGTGFISPSPLSPAQSHENIRGSISIGPTDLGIDFQHSHSRISLDTSSSFSPTSTLLTESPFTPSSQSRISPTDGNASRPRSQTFPLANADPLSMPADDPSEPTSAMKGLLPAAMEDAVGEGNDQKISLNIDTSAGTIKRNRSNPDIRARTIYPPSYSKSTTVSPISSPGSPTQDEARKALELVVNYFEHQSTGLGAQEALTIGKLLERLQLAQQQPTLPGGLTRIDEHDDAPAPHQPRLTKKRSIHNFG</sequence>
<evidence type="ECO:0000256" key="3">
    <source>
        <dbReference type="SAM" id="MobiDB-lite"/>
    </source>
</evidence>
<feature type="region of interest" description="Disordered" evidence="3">
    <location>
        <begin position="442"/>
        <end position="468"/>
    </location>
</feature>
<dbReference type="SMART" id="SM00674">
    <property type="entry name" value="CENPB"/>
    <property type="match status" value="1"/>
</dbReference>
<dbReference type="SUPFAM" id="SSF46689">
    <property type="entry name" value="Homeodomain-like"/>
    <property type="match status" value="2"/>
</dbReference>
<feature type="domain" description="HTH CENPB-type" evidence="4">
    <location>
        <begin position="177"/>
        <end position="250"/>
    </location>
</feature>
<dbReference type="Proteomes" id="UP000256690">
    <property type="component" value="Unassembled WGS sequence"/>
</dbReference>
<name>A0A3D8T4U6_9EURO</name>
<evidence type="ECO:0000256" key="2">
    <source>
        <dbReference type="ARBA" id="ARBA00023242"/>
    </source>
</evidence>
<evidence type="ECO:0000313" key="6">
    <source>
        <dbReference type="Proteomes" id="UP000256690"/>
    </source>
</evidence>
<dbReference type="EMBL" id="PVWQ01000001">
    <property type="protein sequence ID" value="RDW93583.1"/>
    <property type="molecule type" value="Genomic_DNA"/>
</dbReference>
<dbReference type="Pfam" id="PF03221">
    <property type="entry name" value="HTH_Tnp_Tc5"/>
    <property type="match status" value="1"/>
</dbReference>
<comment type="caution">
    <text evidence="5">The sequence shown here is derived from an EMBL/GenBank/DDBJ whole genome shotgun (WGS) entry which is preliminary data.</text>
</comment>
<dbReference type="Gene3D" id="1.10.10.60">
    <property type="entry name" value="Homeodomain-like"/>
    <property type="match status" value="2"/>
</dbReference>
<dbReference type="GO" id="GO:0003677">
    <property type="term" value="F:DNA binding"/>
    <property type="evidence" value="ECO:0007669"/>
    <property type="project" value="UniProtKB-KW"/>
</dbReference>
<feature type="compositionally biased region" description="Low complexity" evidence="3">
    <location>
        <begin position="337"/>
        <end position="360"/>
    </location>
</feature>
<feature type="compositionally biased region" description="Polar residues" evidence="3">
    <location>
        <begin position="8"/>
        <end position="17"/>
    </location>
</feature>
<evidence type="ECO:0000256" key="1">
    <source>
        <dbReference type="ARBA" id="ARBA00023125"/>
    </source>
</evidence>
<organism evidence="5 6">
    <name type="scientific">Aspergillus mulundensis</name>
    <dbReference type="NCBI Taxonomy" id="1810919"/>
    <lineage>
        <taxon>Eukaryota</taxon>
        <taxon>Fungi</taxon>
        <taxon>Dikarya</taxon>
        <taxon>Ascomycota</taxon>
        <taxon>Pezizomycotina</taxon>
        <taxon>Eurotiomycetes</taxon>
        <taxon>Eurotiomycetidae</taxon>
        <taxon>Eurotiales</taxon>
        <taxon>Aspergillaceae</taxon>
        <taxon>Aspergillus</taxon>
        <taxon>Aspergillus subgen. Nidulantes</taxon>
    </lineage>
</organism>
<keyword evidence="1" id="KW-0238">DNA-binding</keyword>
<dbReference type="InterPro" id="IPR009057">
    <property type="entry name" value="Homeodomain-like_sf"/>
</dbReference>
<gene>
    <name evidence="5" type="ORF">DSM5745_00905</name>
</gene>
<feature type="region of interest" description="Disordered" evidence="3">
    <location>
        <begin position="337"/>
        <end position="398"/>
    </location>
</feature>
<dbReference type="Pfam" id="PF04218">
    <property type="entry name" value="CENP-B_N"/>
    <property type="match status" value="1"/>
</dbReference>
<evidence type="ECO:0000313" key="5">
    <source>
        <dbReference type="EMBL" id="RDW93583.1"/>
    </source>
</evidence>
<keyword evidence="6" id="KW-1185">Reference proteome</keyword>
<proteinExistence type="predicted"/>
<accession>A0A3D8T4U6</accession>
<dbReference type="PROSITE" id="PS51253">
    <property type="entry name" value="HTH_CENPB"/>
    <property type="match status" value="1"/>
</dbReference>
<feature type="region of interest" description="Disordered" evidence="3">
    <location>
        <begin position="513"/>
        <end position="544"/>
    </location>
</feature>
<feature type="region of interest" description="Disordered" evidence="3">
    <location>
        <begin position="101"/>
        <end position="127"/>
    </location>
</feature>